<dbReference type="Proteomes" id="UP000262825">
    <property type="component" value="Unassembled WGS sequence"/>
</dbReference>
<dbReference type="EMBL" id="UFAJ01000374">
    <property type="protein sequence ID" value="SSD60509.1"/>
    <property type="molecule type" value="Genomic_DNA"/>
</dbReference>
<sequence>MSNITQASILNSQDNDVNEEHNIEDQNSNLSYESSLIPVKSNKKNDDTDNSSTHFIQTNDASQGKYIENVTNDSTQQNNDNAVLLKYKEACSVGDLKTVQELIESGIIEINHDYDNIDGISGLHLASVNNRLSVVKYLVTKKADVNYKCLNTLSTPLHWAARYGYVYIVDYLLKVGGADSTLVDSQGFNLLHLSVHSSNIMLVYYVLFFLVDPEYNHNHDLGKLDINAVDNNGRTALLWAAYQGDRLSVDALLKFNASTQIVDDQGFSPLHWATAKGQIKIINILIEYGSDVALQTNEGKNIMIIAEEMNTTIQLQQALYESGFDGNCLPLKKYFSKPKGAKMVVFITPTILVGCVFKAFSMMNFFLSLCVFVIPLLLITMKLLKSYVLPSFYLKKTFRKKKNSDQIIGYYSFQSMVLKTPFMLGVAGAIIFWILYCHLFKIIPYLNKKEGLLSHFLTSFQFLLFTITSTVLLIKLVYSDPGIIPYDEVNHEQSRQAIAELMKCGKYDSKNFSLETCIRKPLRCKYSGFHKKLIARFDHYCPWVYNDLGLFNHKLFIFFVISALLTGLSFYRVCMIYFDNLPDVEEELCRKHRIILLGDDDEFCNGFIHDKFTFNILVWILLNCIWVSILLFTQFMEQLKGTTTYEFIELKREMKRQEDNATNSYVNVFFETAPEELFKPSGNGEDEEDDTGLLPDIEQNGTSTNVLTTTMNASTRKLCFGPCLALIGLDQCIALLKRRRSHLLLPTNYGWKTNLKDFWLTTNLSAPIFQRIFSLHSSPPQMALLNGQIVDYFELYELPRHLDEYEV</sequence>
<evidence type="ECO:0000313" key="16">
    <source>
        <dbReference type="Proteomes" id="UP000262825"/>
    </source>
</evidence>
<gene>
    <name evidence="15" type="ORF">SCODWIG_02270</name>
</gene>
<dbReference type="EC" id="2.3.1.225" evidence="13"/>
<dbReference type="SUPFAM" id="SSF48403">
    <property type="entry name" value="Ankyrin repeat"/>
    <property type="match status" value="1"/>
</dbReference>
<dbReference type="PANTHER" id="PTHR24161:SF85">
    <property type="entry name" value="PALMITOYLTRANSFERASE HIP14"/>
    <property type="match status" value="1"/>
</dbReference>
<feature type="repeat" description="ANK" evidence="12">
    <location>
        <begin position="118"/>
        <end position="150"/>
    </location>
</feature>
<keyword evidence="13 15" id="KW-0808">Transferase</keyword>
<keyword evidence="7 13" id="KW-0472">Membrane</keyword>
<evidence type="ECO:0000256" key="2">
    <source>
        <dbReference type="ARBA" id="ARBA00010104"/>
    </source>
</evidence>
<dbReference type="InterPro" id="IPR002110">
    <property type="entry name" value="Ankyrin_rpt"/>
</dbReference>
<dbReference type="SMART" id="SM00248">
    <property type="entry name" value="ANK"/>
    <property type="match status" value="6"/>
</dbReference>
<comment type="domain">
    <text evidence="13">The DHHC domain is required for palmitoyltransferase activity.</text>
</comment>
<dbReference type="VEuPathDB" id="FungiDB:SCODWIG_02270"/>
<accession>A0A376B7F6</accession>
<comment type="subcellular location">
    <subcellularLocation>
        <location evidence="1">Membrane</location>
        <topology evidence="1">Multi-pass membrane protein</topology>
    </subcellularLocation>
</comment>
<feature type="repeat" description="ANK" evidence="12">
    <location>
        <begin position="265"/>
        <end position="297"/>
    </location>
</feature>
<comment type="catalytic activity">
    <reaction evidence="11 13">
        <text>L-cysteinyl-[protein] + hexadecanoyl-CoA = S-hexadecanoyl-L-cysteinyl-[protein] + CoA</text>
        <dbReference type="Rhea" id="RHEA:36683"/>
        <dbReference type="Rhea" id="RHEA-COMP:10131"/>
        <dbReference type="Rhea" id="RHEA-COMP:11032"/>
        <dbReference type="ChEBI" id="CHEBI:29950"/>
        <dbReference type="ChEBI" id="CHEBI:57287"/>
        <dbReference type="ChEBI" id="CHEBI:57379"/>
        <dbReference type="ChEBI" id="CHEBI:74151"/>
        <dbReference type="EC" id="2.3.1.225"/>
    </reaction>
</comment>
<name>A0A376B7F6_9ASCO</name>
<evidence type="ECO:0000256" key="9">
    <source>
        <dbReference type="ARBA" id="ARBA00023288"/>
    </source>
</evidence>
<feature type="transmembrane region" description="Helical" evidence="13">
    <location>
        <begin position="612"/>
        <end position="632"/>
    </location>
</feature>
<dbReference type="PANTHER" id="PTHR24161">
    <property type="entry name" value="ANK_REP_REGION DOMAIN-CONTAINING PROTEIN-RELATED"/>
    <property type="match status" value="1"/>
</dbReference>
<evidence type="ECO:0000256" key="5">
    <source>
        <dbReference type="ARBA" id="ARBA00022989"/>
    </source>
</evidence>
<evidence type="ECO:0000313" key="15">
    <source>
        <dbReference type="EMBL" id="SSD60509.1"/>
    </source>
</evidence>
<feature type="transmembrane region" description="Helical" evidence="13">
    <location>
        <begin position="410"/>
        <end position="436"/>
    </location>
</feature>
<dbReference type="GO" id="GO:0016020">
    <property type="term" value="C:membrane"/>
    <property type="evidence" value="ECO:0007669"/>
    <property type="project" value="UniProtKB-SubCell"/>
</dbReference>
<keyword evidence="4" id="KW-0677">Repeat</keyword>
<feature type="transmembrane region" description="Helical" evidence="13">
    <location>
        <begin position="341"/>
        <end position="360"/>
    </location>
</feature>
<evidence type="ECO:0000256" key="13">
    <source>
        <dbReference type="RuleBase" id="RU079119"/>
    </source>
</evidence>
<feature type="transmembrane region" description="Helical" evidence="13">
    <location>
        <begin position="456"/>
        <end position="478"/>
    </location>
</feature>
<dbReference type="InterPro" id="IPR001594">
    <property type="entry name" value="Palmitoyltrfase_DHHC"/>
</dbReference>
<feature type="transmembrane region" description="Helical" evidence="13">
    <location>
        <begin position="555"/>
        <end position="578"/>
    </location>
</feature>
<feature type="repeat" description="ANK" evidence="12">
    <location>
        <begin position="232"/>
        <end position="264"/>
    </location>
</feature>
<dbReference type="Pfam" id="PF12796">
    <property type="entry name" value="Ank_2"/>
    <property type="match status" value="2"/>
</dbReference>
<dbReference type="InterPro" id="IPR036770">
    <property type="entry name" value="Ankyrin_rpt-contain_sf"/>
</dbReference>
<keyword evidence="5 13" id="KW-1133">Transmembrane helix</keyword>
<evidence type="ECO:0000256" key="1">
    <source>
        <dbReference type="ARBA" id="ARBA00004141"/>
    </source>
</evidence>
<reference evidence="16" key="1">
    <citation type="submission" date="2018-06" db="EMBL/GenBank/DDBJ databases">
        <authorList>
            <person name="Guldener U."/>
        </authorList>
    </citation>
    <scope>NUCLEOTIDE SEQUENCE [LARGE SCALE GENOMIC DNA]</scope>
    <source>
        <strain evidence="16">UTAD17</strain>
    </source>
</reference>
<dbReference type="Gene3D" id="1.25.40.20">
    <property type="entry name" value="Ankyrin repeat-containing domain"/>
    <property type="match status" value="2"/>
</dbReference>
<dbReference type="Pfam" id="PF01529">
    <property type="entry name" value="DHHC"/>
    <property type="match status" value="1"/>
</dbReference>
<keyword evidence="6 12" id="KW-0040">ANK repeat</keyword>
<protein>
    <recommendedName>
        <fullName evidence="13">Palmitoyltransferase</fullName>
        <ecNumber evidence="13">2.3.1.225</ecNumber>
    </recommendedName>
</protein>
<evidence type="ECO:0000256" key="4">
    <source>
        <dbReference type="ARBA" id="ARBA00022737"/>
    </source>
</evidence>
<comment type="similarity">
    <text evidence="2">Belongs to the DHHC palmitoyltransferase family. AKR/ZDHHC17 subfamily.</text>
</comment>
<keyword evidence="16" id="KW-1185">Reference proteome</keyword>
<organism evidence="15 16">
    <name type="scientific">Saccharomycodes ludwigii</name>
    <dbReference type="NCBI Taxonomy" id="36035"/>
    <lineage>
        <taxon>Eukaryota</taxon>
        <taxon>Fungi</taxon>
        <taxon>Dikarya</taxon>
        <taxon>Ascomycota</taxon>
        <taxon>Saccharomycotina</taxon>
        <taxon>Saccharomycetes</taxon>
        <taxon>Saccharomycodales</taxon>
        <taxon>Saccharomycodaceae</taxon>
        <taxon>Saccharomycodes</taxon>
    </lineage>
</organism>
<feature type="domain" description="Palmitoyltransferase DHHC" evidence="14">
    <location>
        <begin position="508"/>
        <end position="649"/>
    </location>
</feature>
<proteinExistence type="inferred from homology"/>
<evidence type="ECO:0000256" key="11">
    <source>
        <dbReference type="ARBA" id="ARBA00048048"/>
    </source>
</evidence>
<dbReference type="PROSITE" id="PS50297">
    <property type="entry name" value="ANK_REP_REGION"/>
    <property type="match status" value="3"/>
</dbReference>
<evidence type="ECO:0000256" key="12">
    <source>
        <dbReference type="PROSITE-ProRule" id="PRU00023"/>
    </source>
</evidence>
<dbReference type="GO" id="GO:0019706">
    <property type="term" value="F:protein-cysteine S-palmitoyltransferase activity"/>
    <property type="evidence" value="ECO:0007669"/>
    <property type="project" value="UniProtKB-EC"/>
</dbReference>
<evidence type="ECO:0000256" key="3">
    <source>
        <dbReference type="ARBA" id="ARBA00022692"/>
    </source>
</evidence>
<keyword evidence="9" id="KW-0449">Lipoprotein</keyword>
<evidence type="ECO:0000256" key="7">
    <source>
        <dbReference type="ARBA" id="ARBA00023136"/>
    </source>
</evidence>
<evidence type="ECO:0000256" key="10">
    <source>
        <dbReference type="ARBA" id="ARBA00023315"/>
    </source>
</evidence>
<keyword evidence="10 13" id="KW-0012">Acyltransferase</keyword>
<dbReference type="AlphaFoldDB" id="A0A376B7F6"/>
<feature type="transmembrane region" description="Helical" evidence="13">
    <location>
        <begin position="366"/>
        <end position="389"/>
    </location>
</feature>
<dbReference type="PROSITE" id="PS50088">
    <property type="entry name" value="ANK_REPEAT"/>
    <property type="match status" value="4"/>
</dbReference>
<evidence type="ECO:0000256" key="6">
    <source>
        <dbReference type="ARBA" id="ARBA00023043"/>
    </source>
</evidence>
<evidence type="ECO:0000256" key="8">
    <source>
        <dbReference type="ARBA" id="ARBA00023139"/>
    </source>
</evidence>
<feature type="repeat" description="ANK" evidence="12">
    <location>
        <begin position="152"/>
        <end position="176"/>
    </location>
</feature>
<keyword evidence="3 13" id="KW-0812">Transmembrane</keyword>
<keyword evidence="8" id="KW-0564">Palmitate</keyword>
<dbReference type="PROSITE" id="PS50216">
    <property type="entry name" value="DHHC"/>
    <property type="match status" value="1"/>
</dbReference>
<evidence type="ECO:0000259" key="14">
    <source>
        <dbReference type="Pfam" id="PF01529"/>
    </source>
</evidence>